<evidence type="ECO:0000256" key="1">
    <source>
        <dbReference type="SAM" id="MobiDB-lite"/>
    </source>
</evidence>
<dbReference type="AlphaFoldDB" id="A0A3Q7PMS2"/>
<feature type="region of interest" description="Disordered" evidence="1">
    <location>
        <begin position="1"/>
        <end position="85"/>
    </location>
</feature>
<protein>
    <submittedName>
        <fullName evidence="3">Uncharacterized protein LOC112829562 isoform X2</fullName>
    </submittedName>
</protein>
<feature type="compositionally biased region" description="Polar residues" evidence="1">
    <location>
        <begin position="64"/>
        <end position="78"/>
    </location>
</feature>
<dbReference type="Proteomes" id="UP000286641">
    <property type="component" value="Unplaced"/>
</dbReference>
<dbReference type="RefSeq" id="XP_025735019.1">
    <property type="nucleotide sequence ID" value="XM_025879234.1"/>
</dbReference>
<organism evidence="2 3">
    <name type="scientific">Callorhinus ursinus</name>
    <name type="common">Northern fur seal</name>
    <dbReference type="NCBI Taxonomy" id="34884"/>
    <lineage>
        <taxon>Eukaryota</taxon>
        <taxon>Metazoa</taxon>
        <taxon>Chordata</taxon>
        <taxon>Craniata</taxon>
        <taxon>Vertebrata</taxon>
        <taxon>Euteleostomi</taxon>
        <taxon>Mammalia</taxon>
        <taxon>Eutheria</taxon>
        <taxon>Laurasiatheria</taxon>
        <taxon>Carnivora</taxon>
        <taxon>Caniformia</taxon>
        <taxon>Pinnipedia</taxon>
        <taxon>Otariidae</taxon>
        <taxon>Callorhinus</taxon>
    </lineage>
</organism>
<accession>A0A3Q7PMS2</accession>
<keyword evidence="2" id="KW-1185">Reference proteome</keyword>
<evidence type="ECO:0000313" key="2">
    <source>
        <dbReference type="Proteomes" id="UP000286641"/>
    </source>
</evidence>
<proteinExistence type="predicted"/>
<name>A0A3Q7PMS2_CALUR</name>
<reference key="1">
    <citation type="submission" date="2019-01" db="UniProtKB">
        <authorList>
            <consortium name="RefSeq"/>
        </authorList>
    </citation>
    <scope>IDENTIFICATION</scope>
</reference>
<reference evidence="3" key="2">
    <citation type="submission" date="2025-08" db="UniProtKB">
        <authorList>
            <consortium name="RefSeq"/>
        </authorList>
    </citation>
    <scope>IDENTIFICATION</scope>
    <source>
        <tissue evidence="3">Blood</tissue>
    </source>
</reference>
<gene>
    <name evidence="3" type="primary">LOC112829562</name>
</gene>
<evidence type="ECO:0000313" key="3">
    <source>
        <dbReference type="RefSeq" id="XP_025735019.1"/>
    </source>
</evidence>
<sequence length="85" mass="9152">MDPLAPRPPCRQEVRLPQRQVTGTLAGRPFQPASRCQPRAGGPHTKHQHHERGPTDPAGLGTGQHHSQLHSGTPSRVSTGPMGRC</sequence>